<evidence type="ECO:0000313" key="1">
    <source>
        <dbReference type="EMBL" id="SUI93054.1"/>
    </source>
</evidence>
<name>A0A380B5R8_9GAMM</name>
<gene>
    <name evidence="1" type="ORF">NCTC11544_05707</name>
</gene>
<protein>
    <submittedName>
        <fullName evidence="1">Uncharacterized protein</fullName>
    </submittedName>
</protein>
<accession>A0A380B5R8</accession>
<reference evidence="1 2" key="1">
    <citation type="submission" date="2018-06" db="EMBL/GenBank/DDBJ databases">
        <authorList>
            <consortium name="Pathogen Informatics"/>
            <person name="Doyle S."/>
        </authorList>
    </citation>
    <scope>NUCLEOTIDE SEQUENCE [LARGE SCALE GENOMIC DNA]</scope>
    <source>
        <strain evidence="1 2">NCTC11544</strain>
    </source>
</reference>
<dbReference type="EMBL" id="UGYN01000002">
    <property type="protein sequence ID" value="SUI93054.1"/>
    <property type="molecule type" value="Genomic_DNA"/>
</dbReference>
<dbReference type="AlphaFoldDB" id="A0A380B5R8"/>
<organism evidence="1 2">
    <name type="scientific">Serratia quinivorans</name>
    <dbReference type="NCBI Taxonomy" id="137545"/>
    <lineage>
        <taxon>Bacteria</taxon>
        <taxon>Pseudomonadati</taxon>
        <taxon>Pseudomonadota</taxon>
        <taxon>Gammaproteobacteria</taxon>
        <taxon>Enterobacterales</taxon>
        <taxon>Yersiniaceae</taxon>
        <taxon>Serratia</taxon>
    </lineage>
</organism>
<dbReference type="Proteomes" id="UP000255529">
    <property type="component" value="Unassembled WGS sequence"/>
</dbReference>
<proteinExistence type="predicted"/>
<sequence>MLITKVNVNIFANVIEITEGKQGALGAPKGSRFVK</sequence>
<evidence type="ECO:0000313" key="2">
    <source>
        <dbReference type="Proteomes" id="UP000255529"/>
    </source>
</evidence>